<keyword evidence="1" id="KW-0732">Signal</keyword>
<dbReference type="SUPFAM" id="SSF53474">
    <property type="entry name" value="alpha/beta-Hydrolases"/>
    <property type="match status" value="1"/>
</dbReference>
<dbReference type="PANTHER" id="PTHR45856">
    <property type="entry name" value="ALPHA/BETA-HYDROLASES SUPERFAMILY PROTEIN"/>
    <property type="match status" value="1"/>
</dbReference>
<protein>
    <submittedName>
        <fullName evidence="3">G3166 protein</fullName>
    </submittedName>
</protein>
<feature type="chain" id="PRO_5046144644" evidence="1">
    <location>
        <begin position="21"/>
        <end position="466"/>
    </location>
</feature>
<proteinExistence type="predicted"/>
<dbReference type="EMBL" id="CAXHTA020000004">
    <property type="protein sequence ID" value="CAL5221043.1"/>
    <property type="molecule type" value="Genomic_DNA"/>
</dbReference>
<sequence length="466" mass="52316">MKQGVLTLCLLALLLTTGEAATRAGTFSSDTVVQGAIGAARDGNSAHSTWWWRWLWPFSQHHPHQPGYRWDRFLPSRSREASGRAAEEAARQQIEHMADTGFVEEPMMPLVLRNKAVGAVDGSQSSGNVSRTQWEGQVVQELRALELRGQRRQHAVIGEDAPWTNFNDSQLTLLIPNAIMWLVAEAEQELRNDTWLDLNLALDMSRLQSVAYCHPPNVAAWNCTRCHQRANSGFQIERIIYDEGWDLFGYAGWSPKLQAMVVSFRGTDSHSIYNWAENMRYWSTDFDVPFPGSDGAKVHTGFYVSYNNSMLEPNITAAVRKMHAEHPNAPLYAIGHSMGAALATICAMDVKFKVGLRDVRLYTFGSPRVGNLEFANFVYGQTTESWRFTHNRDLVPSWPPTWVGFHHLPREVWQVDFGAAGVLGVCNKEGEDARCHNSVCYLGLCTSVTDHLHYLGANMFNGEPVC</sequence>
<evidence type="ECO:0000313" key="4">
    <source>
        <dbReference type="Proteomes" id="UP001497392"/>
    </source>
</evidence>
<organism evidence="3 4">
    <name type="scientific">Coccomyxa viridis</name>
    <dbReference type="NCBI Taxonomy" id="1274662"/>
    <lineage>
        <taxon>Eukaryota</taxon>
        <taxon>Viridiplantae</taxon>
        <taxon>Chlorophyta</taxon>
        <taxon>core chlorophytes</taxon>
        <taxon>Trebouxiophyceae</taxon>
        <taxon>Trebouxiophyceae incertae sedis</taxon>
        <taxon>Coccomyxaceae</taxon>
        <taxon>Coccomyxa</taxon>
    </lineage>
</organism>
<dbReference type="CDD" id="cd00519">
    <property type="entry name" value="Lipase_3"/>
    <property type="match status" value="1"/>
</dbReference>
<feature type="domain" description="Fungal lipase-type" evidence="2">
    <location>
        <begin position="261"/>
        <end position="400"/>
    </location>
</feature>
<evidence type="ECO:0000313" key="3">
    <source>
        <dbReference type="EMBL" id="CAL5221043.1"/>
    </source>
</evidence>
<dbReference type="Proteomes" id="UP001497392">
    <property type="component" value="Unassembled WGS sequence"/>
</dbReference>
<name>A0ABP1FM46_9CHLO</name>
<dbReference type="Gene3D" id="3.40.50.1820">
    <property type="entry name" value="alpha/beta hydrolase"/>
    <property type="match status" value="1"/>
</dbReference>
<feature type="signal peptide" evidence="1">
    <location>
        <begin position="1"/>
        <end position="20"/>
    </location>
</feature>
<dbReference type="InterPro" id="IPR029058">
    <property type="entry name" value="AB_hydrolase_fold"/>
</dbReference>
<dbReference type="PANTHER" id="PTHR45856:SF25">
    <property type="entry name" value="FUNGAL LIPASE-LIKE DOMAIN-CONTAINING PROTEIN"/>
    <property type="match status" value="1"/>
</dbReference>
<evidence type="ECO:0000259" key="2">
    <source>
        <dbReference type="Pfam" id="PF01764"/>
    </source>
</evidence>
<accession>A0ABP1FM46</accession>
<comment type="caution">
    <text evidence="3">The sequence shown here is derived from an EMBL/GenBank/DDBJ whole genome shotgun (WGS) entry which is preliminary data.</text>
</comment>
<gene>
    <name evidence="3" type="primary">g3166</name>
    <name evidence="3" type="ORF">VP750_LOCUS2702</name>
</gene>
<keyword evidence="4" id="KW-1185">Reference proteome</keyword>
<dbReference type="Pfam" id="PF01764">
    <property type="entry name" value="Lipase_3"/>
    <property type="match status" value="1"/>
</dbReference>
<evidence type="ECO:0000256" key="1">
    <source>
        <dbReference type="SAM" id="SignalP"/>
    </source>
</evidence>
<reference evidence="3 4" key="1">
    <citation type="submission" date="2024-06" db="EMBL/GenBank/DDBJ databases">
        <authorList>
            <person name="Kraege A."/>
            <person name="Thomma B."/>
        </authorList>
    </citation>
    <scope>NUCLEOTIDE SEQUENCE [LARGE SCALE GENOMIC DNA]</scope>
</reference>
<dbReference type="InterPro" id="IPR002921">
    <property type="entry name" value="Fungal_lipase-type"/>
</dbReference>
<dbReference type="InterPro" id="IPR051218">
    <property type="entry name" value="Sec_MonoDiacylglyc_Lipase"/>
</dbReference>